<dbReference type="PANTHER" id="PTHR20208:SF10">
    <property type="entry name" value="STRUCTURE-SPECIFIC ENDONUCLEASE SUBUNIT SLX1"/>
    <property type="match status" value="1"/>
</dbReference>
<dbReference type="RefSeq" id="XP_009057648.1">
    <property type="nucleotide sequence ID" value="XM_009059400.1"/>
</dbReference>
<gene>
    <name evidence="13" type="ORF">LOTGIDRAFT_163304</name>
</gene>
<comment type="caution">
    <text evidence="11">Lacks conserved residue(s) required for the propagation of feature annotation.</text>
</comment>
<dbReference type="InterPro" id="IPR048749">
    <property type="entry name" value="SLX1_C"/>
</dbReference>
<evidence type="ECO:0000256" key="2">
    <source>
        <dbReference type="ARBA" id="ARBA00022723"/>
    </source>
</evidence>
<evidence type="ECO:0000256" key="4">
    <source>
        <dbReference type="ARBA" id="ARBA00022763"/>
    </source>
</evidence>
<accession>V4BRP6</accession>
<keyword evidence="4 11" id="KW-0227">DNA damage</keyword>
<evidence type="ECO:0000256" key="9">
    <source>
        <dbReference type="ARBA" id="ARBA00023204"/>
    </source>
</evidence>
<feature type="domain" description="GIY-YIG" evidence="12">
    <location>
        <begin position="7"/>
        <end position="93"/>
    </location>
</feature>
<dbReference type="GeneID" id="20239379"/>
<dbReference type="STRING" id="225164.V4BRP6"/>
<dbReference type="EMBL" id="KB202237">
    <property type="protein sequence ID" value="ESO91579.1"/>
    <property type="molecule type" value="Genomic_DNA"/>
</dbReference>
<comment type="similarity">
    <text evidence="11">Belongs to the SLX1 family.</text>
</comment>
<dbReference type="GO" id="GO:0008270">
    <property type="term" value="F:zinc ion binding"/>
    <property type="evidence" value="ECO:0007669"/>
    <property type="project" value="UniProtKB-KW"/>
</dbReference>
<dbReference type="GO" id="GO:0008821">
    <property type="term" value="F:crossover junction DNA endonuclease activity"/>
    <property type="evidence" value="ECO:0007669"/>
    <property type="project" value="TreeGrafter"/>
</dbReference>
<name>V4BRP6_LOTGI</name>
<evidence type="ECO:0000256" key="8">
    <source>
        <dbReference type="ARBA" id="ARBA00023172"/>
    </source>
</evidence>
<evidence type="ECO:0000259" key="12">
    <source>
        <dbReference type="PROSITE" id="PS50164"/>
    </source>
</evidence>
<dbReference type="OrthoDB" id="24645at2759"/>
<dbReference type="Gene3D" id="3.40.1440.10">
    <property type="entry name" value="GIY-YIG endonuclease"/>
    <property type="match status" value="1"/>
</dbReference>
<dbReference type="OMA" id="HNRGCDF"/>
<dbReference type="CTD" id="20239379"/>
<keyword evidence="10 11" id="KW-0539">Nucleus</keyword>
<keyword evidence="9 11" id="KW-0234">DNA repair</keyword>
<dbReference type="Pfam" id="PF01541">
    <property type="entry name" value="GIY-YIG"/>
    <property type="match status" value="1"/>
</dbReference>
<evidence type="ECO:0000256" key="5">
    <source>
        <dbReference type="ARBA" id="ARBA00022771"/>
    </source>
</evidence>
<dbReference type="GO" id="GO:0033557">
    <property type="term" value="C:Slx1-Slx4 complex"/>
    <property type="evidence" value="ECO:0007669"/>
    <property type="project" value="UniProtKB-UniRule"/>
</dbReference>
<comment type="function">
    <text evidence="11">Catalytic subunit of a heterodimeric structure-specific endonuclease that resolves DNA secondary structures generated during DNA repair and recombination. Has endonuclease activity towards branched DNA substrates, introducing single-strand cuts in duplex DNA close to junctions with ss-DNA.</text>
</comment>
<dbReference type="GO" id="GO:0017108">
    <property type="term" value="F:5'-flap endonuclease activity"/>
    <property type="evidence" value="ECO:0007669"/>
    <property type="project" value="InterPro"/>
</dbReference>
<dbReference type="HAMAP" id="MF_03100">
    <property type="entry name" value="Endonuc_su_Slx1"/>
    <property type="match status" value="1"/>
</dbReference>
<keyword evidence="8 11" id="KW-0233">DNA recombination</keyword>
<dbReference type="InterPro" id="IPR027520">
    <property type="entry name" value="Slx1"/>
</dbReference>
<sequence length="257" mass="29845">MVQEVEAFFGVYLLYNLNPKYKGRVYIGKTTDPNRRIHQHNTGAKAGGAWKTDGKGPWEMVLIIHGFPEAVSALRFEWAWQHPKISRRIRHLPAKRKSEKSYDFHFRVVSEMLRTAPWNRLALTIRWLNQEFRLDFSPTTPPPNHMPIEFGPIMCKKVGGKKKKTNEKTGDDESDSLMLEFCDVCYKRIQKEDVKLSCLHPECFMKSHIICLARVFLGNADHVIPIEGQCPKCDAILMWGELVRQRQGCHRNLQKEV</sequence>
<dbReference type="InterPro" id="IPR050381">
    <property type="entry name" value="SLX1_endonuclease"/>
</dbReference>
<dbReference type="AlphaFoldDB" id="V4BRP6"/>
<keyword evidence="5" id="KW-0863">Zinc-finger</keyword>
<dbReference type="InterPro" id="IPR035901">
    <property type="entry name" value="GIY-YIG_endonuc_sf"/>
</dbReference>
<dbReference type="KEGG" id="lgi:LOTGIDRAFT_163304"/>
<dbReference type="PROSITE" id="PS50164">
    <property type="entry name" value="GIY_YIG"/>
    <property type="match status" value="1"/>
</dbReference>
<evidence type="ECO:0000313" key="14">
    <source>
        <dbReference type="Proteomes" id="UP000030746"/>
    </source>
</evidence>
<dbReference type="HOGENOM" id="CLU_030739_0_0_1"/>
<reference evidence="13 14" key="1">
    <citation type="journal article" date="2013" name="Nature">
        <title>Insights into bilaterian evolution from three spiralian genomes.</title>
        <authorList>
            <person name="Simakov O."/>
            <person name="Marletaz F."/>
            <person name="Cho S.J."/>
            <person name="Edsinger-Gonzales E."/>
            <person name="Havlak P."/>
            <person name="Hellsten U."/>
            <person name="Kuo D.H."/>
            <person name="Larsson T."/>
            <person name="Lv J."/>
            <person name="Arendt D."/>
            <person name="Savage R."/>
            <person name="Osoegawa K."/>
            <person name="de Jong P."/>
            <person name="Grimwood J."/>
            <person name="Chapman J.A."/>
            <person name="Shapiro H."/>
            <person name="Aerts A."/>
            <person name="Otillar R.P."/>
            <person name="Terry A.Y."/>
            <person name="Boore J.L."/>
            <person name="Grigoriev I.V."/>
            <person name="Lindberg D.R."/>
            <person name="Seaver E.C."/>
            <person name="Weisblat D.A."/>
            <person name="Putnam N.H."/>
            <person name="Rokhsar D.S."/>
        </authorList>
    </citation>
    <scope>NUCLEOTIDE SEQUENCE [LARGE SCALE GENOMIC DNA]</scope>
</reference>
<dbReference type="PANTHER" id="PTHR20208">
    <property type="entry name" value="STRUCTURE-SPECIFIC ENDONUCLEASE SUBUNIT SLX1"/>
    <property type="match status" value="1"/>
</dbReference>
<keyword evidence="3 11" id="KW-0255">Endonuclease</keyword>
<comment type="cofactor">
    <cofactor evidence="11">
        <name>a divalent metal cation</name>
        <dbReference type="ChEBI" id="CHEBI:60240"/>
    </cofactor>
</comment>
<evidence type="ECO:0000256" key="6">
    <source>
        <dbReference type="ARBA" id="ARBA00022801"/>
    </source>
</evidence>
<evidence type="ECO:0000256" key="7">
    <source>
        <dbReference type="ARBA" id="ARBA00022833"/>
    </source>
</evidence>
<comment type="subunit">
    <text evidence="11">Forms a heterodimer with a member of the SLX4 family.</text>
</comment>
<organism evidence="13 14">
    <name type="scientific">Lottia gigantea</name>
    <name type="common">Giant owl limpet</name>
    <dbReference type="NCBI Taxonomy" id="225164"/>
    <lineage>
        <taxon>Eukaryota</taxon>
        <taxon>Metazoa</taxon>
        <taxon>Spiralia</taxon>
        <taxon>Lophotrochozoa</taxon>
        <taxon>Mollusca</taxon>
        <taxon>Gastropoda</taxon>
        <taxon>Patellogastropoda</taxon>
        <taxon>Lottioidea</taxon>
        <taxon>Lottiidae</taxon>
        <taxon>Lottia</taxon>
    </lineage>
</organism>
<dbReference type="GO" id="GO:0000724">
    <property type="term" value="P:double-strand break repair via homologous recombination"/>
    <property type="evidence" value="ECO:0007669"/>
    <property type="project" value="TreeGrafter"/>
</dbReference>
<dbReference type="InterPro" id="IPR013083">
    <property type="entry name" value="Znf_RING/FYVE/PHD"/>
</dbReference>
<keyword evidence="7" id="KW-0862">Zinc</keyword>
<proteinExistence type="inferred from homology"/>
<dbReference type="Pfam" id="PF21202">
    <property type="entry name" value="SLX1_C"/>
    <property type="match status" value="1"/>
</dbReference>
<keyword evidence="6 11" id="KW-0378">Hydrolase</keyword>
<dbReference type="SUPFAM" id="SSF82771">
    <property type="entry name" value="GIY-YIG endonuclease"/>
    <property type="match status" value="1"/>
</dbReference>
<protein>
    <recommendedName>
        <fullName evidence="11">Structure-specific endonuclease subunit SLX1 homolog</fullName>
        <ecNumber evidence="11">3.1.-.-</ecNumber>
    </recommendedName>
</protein>
<keyword evidence="1 11" id="KW-0540">Nuclease</keyword>
<dbReference type="InterPro" id="IPR000305">
    <property type="entry name" value="GIY-YIG_endonuc"/>
</dbReference>
<evidence type="ECO:0000256" key="3">
    <source>
        <dbReference type="ARBA" id="ARBA00022759"/>
    </source>
</evidence>
<dbReference type="Gene3D" id="3.30.40.10">
    <property type="entry name" value="Zinc/RING finger domain, C3HC4 (zinc finger)"/>
    <property type="match status" value="1"/>
</dbReference>
<evidence type="ECO:0000256" key="11">
    <source>
        <dbReference type="HAMAP-Rule" id="MF_03100"/>
    </source>
</evidence>
<evidence type="ECO:0000256" key="1">
    <source>
        <dbReference type="ARBA" id="ARBA00022722"/>
    </source>
</evidence>
<comment type="subcellular location">
    <subcellularLocation>
        <location evidence="11">Nucleus</location>
    </subcellularLocation>
</comment>
<dbReference type="EC" id="3.1.-.-" evidence="11"/>
<keyword evidence="14" id="KW-1185">Reference proteome</keyword>
<dbReference type="CDD" id="cd10455">
    <property type="entry name" value="GIY-YIG_SLX1"/>
    <property type="match status" value="1"/>
</dbReference>
<dbReference type="FunFam" id="3.40.1440.10:FF:000008">
    <property type="entry name" value="Structure-specific endonuclease subunit SLX1 homolog"/>
    <property type="match status" value="1"/>
</dbReference>
<dbReference type="Proteomes" id="UP000030746">
    <property type="component" value="Unassembled WGS sequence"/>
</dbReference>
<keyword evidence="2" id="KW-0479">Metal-binding</keyword>
<evidence type="ECO:0000256" key="10">
    <source>
        <dbReference type="ARBA" id="ARBA00023242"/>
    </source>
</evidence>
<evidence type="ECO:0000313" key="13">
    <source>
        <dbReference type="EMBL" id="ESO91579.1"/>
    </source>
</evidence>